<dbReference type="AlphaFoldDB" id="A0A6J4U126"/>
<reference evidence="11" key="1">
    <citation type="submission" date="2020-02" db="EMBL/GenBank/DDBJ databases">
        <authorList>
            <person name="Meier V. D."/>
        </authorList>
    </citation>
    <scope>NUCLEOTIDE SEQUENCE</scope>
    <source>
        <strain evidence="11">AVDCRST_MAG96</strain>
    </source>
</reference>
<keyword evidence="4" id="KW-0285">Flavoprotein</keyword>
<evidence type="ECO:0000256" key="3">
    <source>
        <dbReference type="ARBA" id="ARBA00016337"/>
    </source>
</evidence>
<evidence type="ECO:0000256" key="2">
    <source>
        <dbReference type="ARBA" id="ARBA00011955"/>
    </source>
</evidence>
<evidence type="ECO:0000256" key="6">
    <source>
        <dbReference type="ARBA" id="ARBA00022723"/>
    </source>
</evidence>
<dbReference type="InterPro" id="IPR003374">
    <property type="entry name" value="ApbE-like_sf"/>
</dbReference>
<keyword evidence="7" id="KW-0274">FAD</keyword>
<dbReference type="PANTHER" id="PTHR30040:SF2">
    <property type="entry name" value="FAD:PROTEIN FMN TRANSFERASE"/>
    <property type="match status" value="1"/>
</dbReference>
<evidence type="ECO:0000256" key="8">
    <source>
        <dbReference type="ARBA" id="ARBA00022842"/>
    </source>
</evidence>
<keyword evidence="6" id="KW-0479">Metal-binding</keyword>
<comment type="cofactor">
    <cofactor evidence="1">
        <name>Mg(2+)</name>
        <dbReference type="ChEBI" id="CHEBI:18420"/>
    </cofactor>
</comment>
<organism evidence="11">
    <name type="scientific">uncultured Segetibacter sp</name>
    <dbReference type="NCBI Taxonomy" id="481133"/>
    <lineage>
        <taxon>Bacteria</taxon>
        <taxon>Pseudomonadati</taxon>
        <taxon>Bacteroidota</taxon>
        <taxon>Chitinophagia</taxon>
        <taxon>Chitinophagales</taxon>
        <taxon>Chitinophagaceae</taxon>
        <taxon>Segetibacter</taxon>
        <taxon>environmental samples</taxon>
    </lineage>
</organism>
<evidence type="ECO:0000256" key="7">
    <source>
        <dbReference type="ARBA" id="ARBA00022827"/>
    </source>
</evidence>
<protein>
    <recommendedName>
        <fullName evidence="3">FAD:protein FMN transferase</fullName>
        <ecNumber evidence="2">2.7.1.180</ecNumber>
    </recommendedName>
    <alternativeName>
        <fullName evidence="9">Flavin transferase</fullName>
    </alternativeName>
</protein>
<keyword evidence="8" id="KW-0460">Magnesium</keyword>
<feature type="non-terminal residue" evidence="11">
    <location>
        <position position="235"/>
    </location>
</feature>
<name>A0A6J4U126_9BACT</name>
<dbReference type="PANTHER" id="PTHR30040">
    <property type="entry name" value="THIAMINE BIOSYNTHESIS LIPOPROTEIN APBE"/>
    <property type="match status" value="1"/>
</dbReference>
<dbReference type="Gene3D" id="3.10.520.10">
    <property type="entry name" value="ApbE-like domains"/>
    <property type="match status" value="1"/>
</dbReference>
<dbReference type="EC" id="2.7.1.180" evidence="2"/>
<dbReference type="InterPro" id="IPR024932">
    <property type="entry name" value="ApbE"/>
</dbReference>
<dbReference type="Pfam" id="PF02424">
    <property type="entry name" value="ApbE"/>
    <property type="match status" value="1"/>
</dbReference>
<evidence type="ECO:0000256" key="1">
    <source>
        <dbReference type="ARBA" id="ARBA00001946"/>
    </source>
</evidence>
<comment type="catalytic activity">
    <reaction evidence="10">
        <text>L-threonyl-[protein] + FAD = FMN-L-threonyl-[protein] + AMP + H(+)</text>
        <dbReference type="Rhea" id="RHEA:36847"/>
        <dbReference type="Rhea" id="RHEA-COMP:11060"/>
        <dbReference type="Rhea" id="RHEA-COMP:11061"/>
        <dbReference type="ChEBI" id="CHEBI:15378"/>
        <dbReference type="ChEBI" id="CHEBI:30013"/>
        <dbReference type="ChEBI" id="CHEBI:57692"/>
        <dbReference type="ChEBI" id="CHEBI:74257"/>
        <dbReference type="ChEBI" id="CHEBI:456215"/>
        <dbReference type="EC" id="2.7.1.180"/>
    </reaction>
</comment>
<sequence length="235" mass="25942">MKIQLKKLPVLFVISIISLSLKTNQPESIRIEFSGLAQGTTWHLAYYATDTIVTKSQIDSIFLVIDSSLSIYKPYSRIVAFNNSKSGIKTDEHFRKVAEKSLDTYKQTNGLFDITILPLVEAWGFGAKAFKSIPDSATIRSLISCVSSEFLQLKKDQLIKLKPCVKIDVNGIAQGYSVDVITDFLAGSGVNNYIVEVGGEIRVRGKKQPDNASFKIGIEAPSDDDPDHAPIEKII</sequence>
<evidence type="ECO:0000256" key="5">
    <source>
        <dbReference type="ARBA" id="ARBA00022679"/>
    </source>
</evidence>
<evidence type="ECO:0000256" key="4">
    <source>
        <dbReference type="ARBA" id="ARBA00022630"/>
    </source>
</evidence>
<keyword evidence="5 11" id="KW-0808">Transferase</keyword>
<accession>A0A6J4U126</accession>
<dbReference type="GO" id="GO:0046872">
    <property type="term" value="F:metal ion binding"/>
    <property type="evidence" value="ECO:0007669"/>
    <property type="project" value="UniProtKB-KW"/>
</dbReference>
<dbReference type="EMBL" id="CADCVN010001586">
    <property type="protein sequence ID" value="CAA9537750.1"/>
    <property type="molecule type" value="Genomic_DNA"/>
</dbReference>
<dbReference type="SUPFAM" id="SSF143631">
    <property type="entry name" value="ApbE-like"/>
    <property type="match status" value="1"/>
</dbReference>
<evidence type="ECO:0000313" key="11">
    <source>
        <dbReference type="EMBL" id="CAA9537750.1"/>
    </source>
</evidence>
<evidence type="ECO:0000256" key="10">
    <source>
        <dbReference type="ARBA" id="ARBA00048540"/>
    </source>
</evidence>
<evidence type="ECO:0000256" key="9">
    <source>
        <dbReference type="ARBA" id="ARBA00031306"/>
    </source>
</evidence>
<gene>
    <name evidence="11" type="ORF">AVDCRST_MAG96-4050</name>
</gene>
<dbReference type="GO" id="GO:0016740">
    <property type="term" value="F:transferase activity"/>
    <property type="evidence" value="ECO:0007669"/>
    <property type="project" value="UniProtKB-KW"/>
</dbReference>
<proteinExistence type="predicted"/>